<dbReference type="Pfam" id="PF01425">
    <property type="entry name" value="Amidase"/>
    <property type="match status" value="1"/>
</dbReference>
<sequence>MDELLWAGADAQARALRDGWVSAPELLESVLRRAEDLADTVNAFRVLYTEEARQAAVDAQRRLDAGERTPLLGVPVAVKDDLDVAGDVTAMGGRPQFPPAAADCDAVARLRAAGAVLVGHTRTPERCLWPFTESSGAGPTRNPWDLRRTAGGSSGGSAAAIAAGIVGVATGSDGGGSIRIPAAATGVFGLKTSRHLVSQAPREGGWQGLSVIGPLGRRVADAAALLDVLTGTEQRGGYRAAVDVVPEPARIALVWRTPVGRPRMDQTWRRVVAQTAVRFRSLGHSVTEETLPLGIRPTPQFVIRYLAGVAEDVAALPNPRWLEARTRRIAAVGSRVPRRVLRWALSAEDDLQERMAGFFARHDVVLQPTWTRTPPEVGAYHGHGVLFTWLGVTARIPYFPTWNVLGYPVATLPVGQDDHGMPVGAQLVGPSGSERLLLSLSAQYEGAHPWADRRPPR</sequence>
<dbReference type="Gene3D" id="3.90.1300.10">
    <property type="entry name" value="Amidase signature (AS) domain"/>
    <property type="match status" value="1"/>
</dbReference>
<proteinExistence type="inferred from homology"/>
<dbReference type="PANTHER" id="PTHR11895:SF7">
    <property type="entry name" value="GLUTAMYL-TRNA(GLN) AMIDOTRANSFERASE SUBUNIT A, MITOCHONDRIAL"/>
    <property type="match status" value="1"/>
</dbReference>
<feature type="domain" description="Amidase" evidence="2">
    <location>
        <begin position="25"/>
        <end position="438"/>
    </location>
</feature>
<dbReference type="InterPro" id="IPR020556">
    <property type="entry name" value="Amidase_CS"/>
</dbReference>
<dbReference type="InterPro" id="IPR000120">
    <property type="entry name" value="Amidase"/>
</dbReference>
<dbReference type="OrthoDB" id="5175573at2"/>
<protein>
    <submittedName>
        <fullName evidence="3">Amidase</fullName>
    </submittedName>
</protein>
<name>A0A2S6GG58_9PSEU</name>
<dbReference type="AlphaFoldDB" id="A0A2S6GG58"/>
<keyword evidence="4" id="KW-1185">Reference proteome</keyword>
<evidence type="ECO:0000259" key="2">
    <source>
        <dbReference type="Pfam" id="PF01425"/>
    </source>
</evidence>
<dbReference type="Proteomes" id="UP000239203">
    <property type="component" value="Unassembled WGS sequence"/>
</dbReference>
<accession>A0A2S6GG58</accession>
<dbReference type="GO" id="GO:0003824">
    <property type="term" value="F:catalytic activity"/>
    <property type="evidence" value="ECO:0007669"/>
    <property type="project" value="InterPro"/>
</dbReference>
<dbReference type="EMBL" id="PTIX01000021">
    <property type="protein sequence ID" value="PPK64171.1"/>
    <property type="molecule type" value="Genomic_DNA"/>
</dbReference>
<evidence type="ECO:0000313" key="3">
    <source>
        <dbReference type="EMBL" id="PPK64171.1"/>
    </source>
</evidence>
<dbReference type="SUPFAM" id="SSF75304">
    <property type="entry name" value="Amidase signature (AS) enzymes"/>
    <property type="match status" value="1"/>
</dbReference>
<evidence type="ECO:0000313" key="4">
    <source>
        <dbReference type="Proteomes" id="UP000239203"/>
    </source>
</evidence>
<dbReference type="PROSITE" id="PS00571">
    <property type="entry name" value="AMIDASES"/>
    <property type="match status" value="1"/>
</dbReference>
<dbReference type="PANTHER" id="PTHR11895">
    <property type="entry name" value="TRANSAMIDASE"/>
    <property type="match status" value="1"/>
</dbReference>
<reference evidence="3 4" key="1">
    <citation type="submission" date="2018-02" db="EMBL/GenBank/DDBJ databases">
        <title>Genomic Encyclopedia of Archaeal and Bacterial Type Strains, Phase II (KMG-II): from individual species to whole genera.</title>
        <authorList>
            <person name="Goeker M."/>
        </authorList>
    </citation>
    <scope>NUCLEOTIDE SEQUENCE [LARGE SCALE GENOMIC DNA]</scope>
    <source>
        <strain evidence="3 4">YU 961-1</strain>
    </source>
</reference>
<dbReference type="RefSeq" id="WP_104482108.1">
    <property type="nucleotide sequence ID" value="NZ_CP154825.1"/>
</dbReference>
<organism evidence="3 4">
    <name type="scientific">Actinokineospora auranticolor</name>
    <dbReference type="NCBI Taxonomy" id="155976"/>
    <lineage>
        <taxon>Bacteria</taxon>
        <taxon>Bacillati</taxon>
        <taxon>Actinomycetota</taxon>
        <taxon>Actinomycetes</taxon>
        <taxon>Pseudonocardiales</taxon>
        <taxon>Pseudonocardiaceae</taxon>
        <taxon>Actinokineospora</taxon>
    </lineage>
</organism>
<dbReference type="InterPro" id="IPR036928">
    <property type="entry name" value="AS_sf"/>
</dbReference>
<dbReference type="InterPro" id="IPR023631">
    <property type="entry name" value="Amidase_dom"/>
</dbReference>
<evidence type="ECO:0000256" key="1">
    <source>
        <dbReference type="ARBA" id="ARBA00009199"/>
    </source>
</evidence>
<gene>
    <name evidence="3" type="ORF">CLV40_12135</name>
</gene>
<comment type="similarity">
    <text evidence="1">Belongs to the amidase family.</text>
</comment>
<comment type="caution">
    <text evidence="3">The sequence shown here is derived from an EMBL/GenBank/DDBJ whole genome shotgun (WGS) entry which is preliminary data.</text>
</comment>